<proteinExistence type="predicted"/>
<keyword evidence="2" id="KW-1185">Reference proteome</keyword>
<sequence>MVKYRVKGYLGGVRRRKAREKRASFNHHNKALQRLSLLQLEGFEVARELSETKEHLATLYREEQKKSQYRLYNTKPADGDLATAFLEGLNRVIEGGESEDPEMNIEELIRAVHSINKQKAPGPDPGRVLPDLLGSHQRGSGGGLPSHIQGEKVGIMTKALTKRFQSHLPTVIAADQTCSIPERSINDNLLLVRDVILHSQVCGSPLGLLSLDQEKAFDRIRRETRIRTSPGIPGNQLPGAGGEALRVVAYMDDITIIGTDSHSITTATKAVDDYCAATGALVNRGRVFPPDKATSKKIERLMFTFVWGSQMERLQRSTLYKMVENGGKGVPDILNIIRAQQLSNLVKTFNKPDRKASFFEKHYATPILRTLGMGTIDHTVPYSWDPPKVYKAIKEFAVGSVCSWAGVLEIQRHHGPHRLQGHSGPSESQLNCSPATGMVKRQSPLPSKQTERHLLDGCSLGVLIRPAE</sequence>
<comment type="caution">
    <text evidence="1">The sequence shown here is derived from an EMBL/GenBank/DDBJ whole genome shotgun (WGS) entry which is preliminary data.</text>
</comment>
<evidence type="ECO:0000313" key="2">
    <source>
        <dbReference type="Proteomes" id="UP001157502"/>
    </source>
</evidence>
<reference evidence="1" key="1">
    <citation type="submission" date="2021-05" db="EMBL/GenBank/DDBJ databases">
        <authorList>
            <person name="Pan Q."/>
            <person name="Jouanno E."/>
            <person name="Zahm M."/>
            <person name="Klopp C."/>
            <person name="Cabau C."/>
            <person name="Louis A."/>
            <person name="Berthelot C."/>
            <person name="Parey E."/>
            <person name="Roest Crollius H."/>
            <person name="Montfort J."/>
            <person name="Robinson-Rechavi M."/>
            <person name="Bouchez O."/>
            <person name="Lampietro C."/>
            <person name="Lopez Roques C."/>
            <person name="Donnadieu C."/>
            <person name="Postlethwait J."/>
            <person name="Bobe J."/>
            <person name="Dillon D."/>
            <person name="Chandos A."/>
            <person name="von Hippel F."/>
            <person name="Guiguen Y."/>
        </authorList>
    </citation>
    <scope>NUCLEOTIDE SEQUENCE</scope>
    <source>
        <strain evidence="1">YG-Jan2019</strain>
    </source>
</reference>
<protein>
    <submittedName>
        <fullName evidence="1">Uncharacterized protein</fullName>
    </submittedName>
</protein>
<gene>
    <name evidence="1" type="ORF">DPEC_G00017650</name>
</gene>
<accession>A0ACC2HFK2</accession>
<evidence type="ECO:0000313" key="1">
    <source>
        <dbReference type="EMBL" id="KAJ8014632.1"/>
    </source>
</evidence>
<dbReference type="Proteomes" id="UP001157502">
    <property type="component" value="Chromosome 2"/>
</dbReference>
<organism evidence="1 2">
    <name type="scientific">Dallia pectoralis</name>
    <name type="common">Alaska blackfish</name>
    <dbReference type="NCBI Taxonomy" id="75939"/>
    <lineage>
        <taxon>Eukaryota</taxon>
        <taxon>Metazoa</taxon>
        <taxon>Chordata</taxon>
        <taxon>Craniata</taxon>
        <taxon>Vertebrata</taxon>
        <taxon>Euteleostomi</taxon>
        <taxon>Actinopterygii</taxon>
        <taxon>Neopterygii</taxon>
        <taxon>Teleostei</taxon>
        <taxon>Protacanthopterygii</taxon>
        <taxon>Esociformes</taxon>
        <taxon>Umbridae</taxon>
        <taxon>Dallia</taxon>
    </lineage>
</organism>
<dbReference type="EMBL" id="CM055729">
    <property type="protein sequence ID" value="KAJ8014632.1"/>
    <property type="molecule type" value="Genomic_DNA"/>
</dbReference>
<name>A0ACC2HFK2_DALPE</name>